<evidence type="ECO:0000313" key="2">
    <source>
        <dbReference type="EMBL" id="RPB04384.1"/>
    </source>
</evidence>
<feature type="chain" id="PRO_5018156103" description="Secreted protein" evidence="1">
    <location>
        <begin position="22"/>
        <end position="123"/>
    </location>
</feature>
<gene>
    <name evidence="2" type="ORF">L873DRAFT_1347728</name>
</gene>
<sequence>MEEVFFSFFFFFSFFLHFSTLRDTVEHFFGHLAAKREKKGKKKKRKWSRIIACYARNTPCPCLTKWTWPISCKEAKHHEKLARRAQLYLGRRLGSYTVLSGKVRLPLVRWDKVGAEVMYPTES</sequence>
<evidence type="ECO:0008006" key="4">
    <source>
        <dbReference type="Google" id="ProtNLM"/>
    </source>
</evidence>
<organism evidence="2 3">
    <name type="scientific">Choiromyces venosus 120613-1</name>
    <dbReference type="NCBI Taxonomy" id="1336337"/>
    <lineage>
        <taxon>Eukaryota</taxon>
        <taxon>Fungi</taxon>
        <taxon>Dikarya</taxon>
        <taxon>Ascomycota</taxon>
        <taxon>Pezizomycotina</taxon>
        <taxon>Pezizomycetes</taxon>
        <taxon>Pezizales</taxon>
        <taxon>Tuberaceae</taxon>
        <taxon>Choiromyces</taxon>
    </lineage>
</organism>
<keyword evidence="1" id="KW-0732">Signal</keyword>
<evidence type="ECO:0000256" key="1">
    <source>
        <dbReference type="SAM" id="SignalP"/>
    </source>
</evidence>
<reference evidence="2 3" key="1">
    <citation type="journal article" date="2018" name="Nat. Ecol. Evol.">
        <title>Pezizomycetes genomes reveal the molecular basis of ectomycorrhizal truffle lifestyle.</title>
        <authorList>
            <person name="Murat C."/>
            <person name="Payen T."/>
            <person name="Noel B."/>
            <person name="Kuo A."/>
            <person name="Morin E."/>
            <person name="Chen J."/>
            <person name="Kohler A."/>
            <person name="Krizsan K."/>
            <person name="Balestrini R."/>
            <person name="Da Silva C."/>
            <person name="Montanini B."/>
            <person name="Hainaut M."/>
            <person name="Levati E."/>
            <person name="Barry K.W."/>
            <person name="Belfiori B."/>
            <person name="Cichocki N."/>
            <person name="Clum A."/>
            <person name="Dockter R.B."/>
            <person name="Fauchery L."/>
            <person name="Guy J."/>
            <person name="Iotti M."/>
            <person name="Le Tacon F."/>
            <person name="Lindquist E.A."/>
            <person name="Lipzen A."/>
            <person name="Malagnac F."/>
            <person name="Mello A."/>
            <person name="Molinier V."/>
            <person name="Miyauchi S."/>
            <person name="Poulain J."/>
            <person name="Riccioni C."/>
            <person name="Rubini A."/>
            <person name="Sitrit Y."/>
            <person name="Splivallo R."/>
            <person name="Traeger S."/>
            <person name="Wang M."/>
            <person name="Zifcakova L."/>
            <person name="Wipf D."/>
            <person name="Zambonelli A."/>
            <person name="Paolocci F."/>
            <person name="Nowrousian M."/>
            <person name="Ottonello S."/>
            <person name="Baldrian P."/>
            <person name="Spatafora J.W."/>
            <person name="Henrissat B."/>
            <person name="Nagy L.G."/>
            <person name="Aury J.M."/>
            <person name="Wincker P."/>
            <person name="Grigoriev I.V."/>
            <person name="Bonfante P."/>
            <person name="Martin F.M."/>
        </authorList>
    </citation>
    <scope>NUCLEOTIDE SEQUENCE [LARGE SCALE GENOMIC DNA]</scope>
    <source>
        <strain evidence="2 3">120613-1</strain>
    </source>
</reference>
<name>A0A3N4K1F0_9PEZI</name>
<protein>
    <recommendedName>
        <fullName evidence="4">Secreted protein</fullName>
    </recommendedName>
</protein>
<evidence type="ECO:0000313" key="3">
    <source>
        <dbReference type="Proteomes" id="UP000276215"/>
    </source>
</evidence>
<dbReference type="Proteomes" id="UP000276215">
    <property type="component" value="Unassembled WGS sequence"/>
</dbReference>
<keyword evidence="3" id="KW-1185">Reference proteome</keyword>
<dbReference type="AlphaFoldDB" id="A0A3N4K1F0"/>
<accession>A0A3N4K1F0</accession>
<feature type="signal peptide" evidence="1">
    <location>
        <begin position="1"/>
        <end position="21"/>
    </location>
</feature>
<proteinExistence type="predicted"/>
<dbReference type="EMBL" id="ML120358">
    <property type="protein sequence ID" value="RPB04384.1"/>
    <property type="molecule type" value="Genomic_DNA"/>
</dbReference>